<dbReference type="Gene3D" id="3.30.40.10">
    <property type="entry name" value="Zinc/RING finger domain, C3HC4 (zinc finger)"/>
    <property type="match status" value="1"/>
</dbReference>
<evidence type="ECO:0000256" key="8">
    <source>
        <dbReference type="PROSITE-ProRule" id="PRU00452"/>
    </source>
</evidence>
<keyword evidence="6" id="KW-0833">Ubl conjugation pathway</keyword>
<dbReference type="STRING" id="6182.A0A4Z2CS17"/>
<evidence type="ECO:0000259" key="10">
    <source>
        <dbReference type="PROSITE" id="PS51044"/>
    </source>
</evidence>
<evidence type="ECO:0000256" key="7">
    <source>
        <dbReference type="ARBA" id="ARBA00022833"/>
    </source>
</evidence>
<sequence length="1193" mass="131459">MRQTCNLLELKACIQRCRRADLDKLIKLTNLPRGGLKQDIQLRLISYLDQDPSTEFLSALHELRIQMYNTTNMQSRQSNGNVDHSCPSNDLPASLLYLSASTNRCPVESSKNPCLTNAKLSCSLQKNQFPQNSYTSQPNISVYSSSSDDINSTKEKQQQSQQTGSSNHIPQSSMFTGNPVINSSVWTAWASGNKLLPENRVSTNTQSWLPEKSQHLSNFDSSSQVTSTSSLSISSTSTISDGHLKTPVHSECSRNPVCTLSTESRKANVAHRIGPLITLAGVDGSFRLPAVLPEFHFKESPFFKLIDVLLPPQIILPAHIGFATGRRSYDRSLALRFTSDQVETITYHCWRGVDERMEFGVQVIMRFARLDPQACQDLVQIYELPGGRKSSSLSMNKPIKTPLAEDSLPVHLIIQVNGRPIQLPPLLPSNRPGMDGRRNPRPINITQSLHVSPTVPNYIKLTWTHDYATFTYNVVGIYLMRRRSPQQLCGLLHSTSFHSANIMRMEIIKKLSPNATVGNSVSVHNQSHSSAFSEEDDDDLVMPNTLPVHLLCPLSKCRIEVPVRGRNCRHVQCYDATTYLIINERKPTWNCPVCDGKAAYEDLIVDGLFLEILNSKRSQDLEEIIFHSDGSWSALGEEMIPNQSDNNNSVNNNPSEPSPCNDNNQSYSLQESPYVSHITPNSIRSATDSVGSSSLAPSFNALSPTNSVNSSSTALNSYANSLPLSPSLTVRTATVAPTIRNDVNNTPVPNIATYQTSLTVQQSSQDKEQNQQINPEPSSFTIDLTLSDDENEQECGSARESASSIHAPTKNINSTSHSYSSSSSLSPQFPPSDLSQSSHFSESSAQLPISSHINSKQSSTVSSNISYPTSYSQSLPVPPTYPSELHCTQSGSVYRNIGSTTSPIISISSNQRRYPPVSSEREVVHVSPADVLRTIIQSEITDSSSTASSGVSKRPSLSDYSLTSLNLHQSGDQAVNNNGSRCSSTTHSTSFFTNESIPYSLPSAKVPRHEISHSQYCGSSSDQCQGLYSRNSNGNNSRCTNSPSGSNSYTYHPNITRQPQSDGYRARLTSSSLHSGHSYNNETTTGTNSRYTNYNPDESNNSNSDINNRAYNCYSTSRHVSYPAPDPGTVYSHNGQFSSHIRNPYSCYDTHHRSAVNNPLSRSTLHHNSQQVRSDTSNSAFYGNTIDSRRGFH</sequence>
<dbReference type="CDD" id="cd16650">
    <property type="entry name" value="SP-RING_PIAS-like"/>
    <property type="match status" value="1"/>
</dbReference>
<proteinExistence type="inferred from homology"/>
<evidence type="ECO:0000259" key="11">
    <source>
        <dbReference type="PROSITE" id="PS51466"/>
    </source>
</evidence>
<dbReference type="GO" id="GO:0016925">
    <property type="term" value="P:protein sumoylation"/>
    <property type="evidence" value="ECO:0007669"/>
    <property type="project" value="UniProtKB-UniPathway"/>
</dbReference>
<dbReference type="InterPro" id="IPR023321">
    <property type="entry name" value="PINIT"/>
</dbReference>
<feature type="domain" description="PINIT" evidence="11">
    <location>
        <begin position="283"/>
        <end position="483"/>
    </location>
</feature>
<name>A0A4Z2CS17_SCHJA</name>
<comment type="similarity">
    <text evidence="2">Belongs to the PIAS family.</text>
</comment>
<feature type="region of interest" description="Disordered" evidence="9">
    <location>
        <begin position="636"/>
        <end position="668"/>
    </location>
</feature>
<dbReference type="PANTHER" id="PTHR10782">
    <property type="entry name" value="ZINC FINGER MIZ DOMAIN-CONTAINING PROTEIN"/>
    <property type="match status" value="1"/>
</dbReference>
<dbReference type="GO" id="GO:0016874">
    <property type="term" value="F:ligase activity"/>
    <property type="evidence" value="ECO:0007669"/>
    <property type="project" value="UniProtKB-KW"/>
</dbReference>
<feature type="compositionally biased region" description="Polar residues" evidence="9">
    <location>
        <begin position="800"/>
        <end position="813"/>
    </location>
</feature>
<evidence type="ECO:0000313" key="13">
    <source>
        <dbReference type="Proteomes" id="UP000311919"/>
    </source>
</evidence>
<dbReference type="AlphaFoldDB" id="A0A4Z2CS17"/>
<comment type="caution">
    <text evidence="12">The sequence shown here is derived from an EMBL/GenBank/DDBJ whole genome shotgun (WGS) entry which is preliminary data.</text>
</comment>
<feature type="compositionally biased region" description="Polar residues" evidence="9">
    <location>
        <begin position="773"/>
        <end position="784"/>
    </location>
</feature>
<feature type="domain" description="SP-RING-type" evidence="10">
    <location>
        <begin position="536"/>
        <end position="618"/>
    </location>
</feature>
<evidence type="ECO:0000256" key="5">
    <source>
        <dbReference type="ARBA" id="ARBA00022771"/>
    </source>
</evidence>
<evidence type="ECO:0000313" key="12">
    <source>
        <dbReference type="EMBL" id="TNN07036.1"/>
    </source>
</evidence>
<dbReference type="InterPro" id="IPR004181">
    <property type="entry name" value="Znf_MIZ"/>
</dbReference>
<dbReference type="Proteomes" id="UP000311919">
    <property type="component" value="Unassembled WGS sequence"/>
</dbReference>
<evidence type="ECO:0000256" key="6">
    <source>
        <dbReference type="ARBA" id="ARBA00022786"/>
    </source>
</evidence>
<reference evidence="12 13" key="1">
    <citation type="submission" date="2019-03" db="EMBL/GenBank/DDBJ databases">
        <title>An improved genome assembly of the fluke Schistosoma japonicum.</title>
        <authorList>
            <person name="Hu W."/>
            <person name="Luo F."/>
            <person name="Yin M."/>
            <person name="Mo X."/>
            <person name="Sun C."/>
            <person name="Wu Q."/>
            <person name="Zhu B."/>
            <person name="Xiang M."/>
            <person name="Wang J."/>
            <person name="Wang Y."/>
            <person name="Zhang T."/>
            <person name="Xu B."/>
            <person name="Zheng H."/>
            <person name="Feng Z."/>
        </authorList>
    </citation>
    <scope>NUCLEOTIDE SEQUENCE [LARGE SCALE GENOMIC DNA]</scope>
    <source>
        <strain evidence="12">HuSjv2</strain>
        <tissue evidence="12">Worms</tissue>
    </source>
</reference>
<evidence type="ECO:0000256" key="1">
    <source>
        <dbReference type="ARBA" id="ARBA00004718"/>
    </source>
</evidence>
<keyword evidence="7" id="KW-0862">Zinc</keyword>
<dbReference type="GO" id="GO:0006357">
    <property type="term" value="P:regulation of transcription by RNA polymerase II"/>
    <property type="evidence" value="ECO:0007669"/>
    <property type="project" value="TreeGrafter"/>
</dbReference>
<evidence type="ECO:0000256" key="4">
    <source>
        <dbReference type="ARBA" id="ARBA00022723"/>
    </source>
</evidence>
<dbReference type="PANTHER" id="PTHR10782:SF94">
    <property type="entry name" value="SUPPRESSOR OF VARIEGATION 2-10, ISOFORM I"/>
    <property type="match status" value="1"/>
</dbReference>
<dbReference type="GO" id="GO:0003712">
    <property type="term" value="F:transcription coregulator activity"/>
    <property type="evidence" value="ECO:0007669"/>
    <property type="project" value="TreeGrafter"/>
</dbReference>
<keyword evidence="3" id="KW-0808">Transferase</keyword>
<dbReference type="InterPro" id="IPR013083">
    <property type="entry name" value="Znf_RING/FYVE/PHD"/>
</dbReference>
<feature type="region of interest" description="Disordered" evidence="9">
    <location>
        <begin position="130"/>
        <end position="174"/>
    </location>
</feature>
<dbReference type="UniPathway" id="UPA00886"/>
<evidence type="ECO:0000256" key="3">
    <source>
        <dbReference type="ARBA" id="ARBA00022679"/>
    </source>
</evidence>
<feature type="compositionally biased region" description="Low complexity" evidence="9">
    <location>
        <begin position="814"/>
        <end position="844"/>
    </location>
</feature>
<keyword evidence="13" id="KW-1185">Reference proteome</keyword>
<organism evidence="12 13">
    <name type="scientific">Schistosoma japonicum</name>
    <name type="common">Blood fluke</name>
    <dbReference type="NCBI Taxonomy" id="6182"/>
    <lineage>
        <taxon>Eukaryota</taxon>
        <taxon>Metazoa</taxon>
        <taxon>Spiralia</taxon>
        <taxon>Lophotrochozoa</taxon>
        <taxon>Platyhelminthes</taxon>
        <taxon>Trematoda</taxon>
        <taxon>Digenea</taxon>
        <taxon>Strigeidida</taxon>
        <taxon>Schistosomatoidea</taxon>
        <taxon>Schistosomatidae</taxon>
        <taxon>Schistosoma</taxon>
    </lineage>
</organism>
<feature type="region of interest" description="Disordered" evidence="9">
    <location>
        <begin position="232"/>
        <end position="253"/>
    </location>
</feature>
<evidence type="ECO:0000256" key="2">
    <source>
        <dbReference type="ARBA" id="ARBA00005383"/>
    </source>
</evidence>
<feature type="compositionally biased region" description="Polar residues" evidence="9">
    <location>
        <begin position="1162"/>
        <end position="1186"/>
    </location>
</feature>
<comment type="pathway">
    <text evidence="1">Protein modification; protein sumoylation.</text>
</comment>
<dbReference type="PROSITE" id="PS51466">
    <property type="entry name" value="PINIT"/>
    <property type="match status" value="1"/>
</dbReference>
<dbReference type="GO" id="GO:0008270">
    <property type="term" value="F:zinc ion binding"/>
    <property type="evidence" value="ECO:0007669"/>
    <property type="project" value="UniProtKB-KW"/>
</dbReference>
<dbReference type="EMBL" id="SKCS01000441">
    <property type="protein sequence ID" value="TNN07036.1"/>
    <property type="molecule type" value="Genomic_DNA"/>
</dbReference>
<feature type="compositionally biased region" description="Polar residues" evidence="9">
    <location>
        <begin position="1068"/>
        <end position="1092"/>
    </location>
</feature>
<feature type="compositionally biased region" description="Polar residues" evidence="9">
    <location>
        <begin position="1033"/>
        <end position="1061"/>
    </location>
</feature>
<dbReference type="OrthoDB" id="10263264at2759"/>
<dbReference type="Gene3D" id="2.60.120.780">
    <property type="entry name" value="PINIT domain"/>
    <property type="match status" value="1"/>
</dbReference>
<dbReference type="GO" id="GO:0061665">
    <property type="term" value="F:SUMO ligase activity"/>
    <property type="evidence" value="ECO:0007669"/>
    <property type="project" value="TreeGrafter"/>
</dbReference>
<gene>
    <name evidence="12" type="ORF">EWB00_007975</name>
</gene>
<keyword evidence="12" id="KW-0436">Ligase</keyword>
<protein>
    <submittedName>
        <fullName evidence="12">E3 SUMO-protein ligase PIAS1 isoform 1</fullName>
    </submittedName>
</protein>
<keyword evidence="5 8" id="KW-0863">Zinc-finger</keyword>
<feature type="region of interest" description="Disordered" evidence="9">
    <location>
        <begin position="759"/>
        <end position="877"/>
    </location>
</feature>
<dbReference type="InterPro" id="IPR038654">
    <property type="entry name" value="PINIT_sf"/>
</dbReference>
<keyword evidence="4" id="KW-0479">Metal-binding</keyword>
<feature type="region of interest" description="Disordered" evidence="9">
    <location>
        <begin position="1033"/>
        <end position="1105"/>
    </location>
</feature>
<dbReference type="Pfam" id="PF02891">
    <property type="entry name" value="zf-MIZ"/>
    <property type="match status" value="1"/>
</dbReference>
<dbReference type="GO" id="GO:0000785">
    <property type="term" value="C:chromatin"/>
    <property type="evidence" value="ECO:0007669"/>
    <property type="project" value="TreeGrafter"/>
</dbReference>
<evidence type="ECO:0000256" key="9">
    <source>
        <dbReference type="SAM" id="MobiDB-lite"/>
    </source>
</evidence>
<dbReference type="PROSITE" id="PS51044">
    <property type="entry name" value="ZF_SP_RING"/>
    <property type="match status" value="1"/>
</dbReference>
<feature type="compositionally biased region" description="Low complexity" evidence="9">
    <location>
        <begin position="139"/>
        <end position="150"/>
    </location>
</feature>
<dbReference type="Pfam" id="PF14324">
    <property type="entry name" value="PINIT"/>
    <property type="match status" value="1"/>
</dbReference>
<feature type="compositionally biased region" description="Low complexity" evidence="9">
    <location>
        <begin position="1093"/>
        <end position="1105"/>
    </location>
</feature>
<accession>A0A4Z2CS17</accession>
<feature type="compositionally biased region" description="Polar residues" evidence="9">
    <location>
        <begin position="845"/>
        <end position="875"/>
    </location>
</feature>
<feature type="region of interest" description="Disordered" evidence="9">
    <location>
        <begin position="1162"/>
        <end position="1193"/>
    </location>
</feature>
<feature type="compositionally biased region" description="Low complexity" evidence="9">
    <location>
        <begin position="641"/>
        <end position="664"/>
    </location>
</feature>